<evidence type="ECO:0000313" key="2">
    <source>
        <dbReference type="EMBL" id="MRW96192.1"/>
    </source>
</evidence>
<feature type="region of interest" description="Disordered" evidence="1">
    <location>
        <begin position="1330"/>
        <end position="1353"/>
    </location>
</feature>
<dbReference type="Gene3D" id="2.60.40.10">
    <property type="entry name" value="Immunoglobulins"/>
    <property type="match status" value="8"/>
</dbReference>
<dbReference type="InterPro" id="IPR013783">
    <property type="entry name" value="Ig-like_fold"/>
</dbReference>
<protein>
    <recommendedName>
        <fullName evidence="4">CARDB domain-containing protein</fullName>
    </recommendedName>
</protein>
<evidence type="ECO:0000256" key="1">
    <source>
        <dbReference type="SAM" id="MobiDB-lite"/>
    </source>
</evidence>
<dbReference type="OrthoDB" id="269633at2157"/>
<dbReference type="PANTHER" id="PTHR35902:SF3">
    <property type="entry name" value="NPCBM-ASSOCIATED, NEW3 DOMAIN OF ALPHA-GALACTOSIDASE"/>
    <property type="match status" value="1"/>
</dbReference>
<sequence length="1684" mass="183762">MRRNVEILLVICLTLLVVTAPVTAVTTVGRVDGAESGVGAGQKGALEAETQVDAVSSVDASILNFNQDSGQYAPGETVTAGVEVRNTGDSTHTFFVGYSVKGPNGEWYDNDGGTGQTVTLDPGERTWITVSWTVEAGAPAGYYDAVTSVWKESDPDNLYTRLDSEERTSSFEVIEPSVDAQITTFDVDAGDYTENENVDATVRIENTGNVEHTYFVGYSARGPDGQWRDNGGETGRTVTLASGEARSVSVDWDVESGTPEGYYDAKASVWKESDRDNLYTRLDTAGDSNAFEVVEPTDVDAEIVGTSVDSGSYVEGDTVDATARIENTGNVEHTYFVGYSVRGPDGRWYDNDGQTGGTVRLGPGESTYVALNWDVESGAPVGTYDTKVSVWKESDRDNLYTRLDTQGDGSAFEVADSVSVDARVSTLDVDTGEYRDGDSVRATARIENTGNVEHTYFVGYSVLGPNGEWRDNDGSTGGTVRLGPGESTDVTLNWDVENDAPAGAYDAKVSVWKESDRDNLYTRLDTESESSAFSVADTTTVDARITNFDVDSGEVTSSDRIEATVRVENNGDVEHTYFVGVSVQGPGGQWRDNDGETGTTVTLGPGESRSVSTEWRVEDDAPAGAYDAKVSVWEESDRDNLYTRLDTETDYDVFEVGSQTRADARITGIEQERDRLEPGASATVTATVENTGDVEHTFFVGYSVLGPNGRWYDNDGTTGKTVTLGPGDSTAVTLSWDVRETAPSGEYSTKVSLWKESDRDSLHTRLDSERRDESFVVVDPTAVGAEVVEFVPPSGEFAAGDAVEATATIENTGDVEHTFLVGYSVRGPEGALWDNGGQTGKPVTLGPGETATISLTWDVEEDAPSGPYDAVVAVWEERDRDTLTTKVDAREQDEAFTLVRQTPTTTGGGVETYEVHVRSDDGPVEGVTVDLFGPSRLTAQTNTNGVAVFESLREGEYTVYVTGRQLADGRSKEVSISPNRARLQTTVLASVTEKQERASLEGNVDYSFRYDPQWDVDVEVKIYTQYDSATADVSEDGSFEFDETFAPDKRYTMHVLLDGESVSYEQFRLNPGPNYRQVPMVLDAYEYDRFSSQQAPSSVIEQFRELGSPTKSARDNIFGEETSLPQANEYCANTHTTADTECLAYARHTDPHFDIMLSASSAGFYEALQDTLNVVKNTPQAILAMVRLLNPFELGKQVAQTTIFLIENPDIVSKIAKNAPKAIHDKQRQYNTHPRGTEKSKVYSSAWWGGYIVYQVAEIAVLRGGGKAVKATKYGTKASTIAGEAKSMLKIDAGRELIVQHITRKWRARNGDGTTTTALSSDLAKAMDDDSTALEGDWGPDKKDDDLGPDPDGSAKFTSALTFNEKYVFAHLMVKEGVDPGRIQQFKRLAGADGAAFTKRAIDEGDPETLRRLFTIDKTGADTNFDTWRVQVARRLATTDSDAYPDLKLYIDRTYRVSDHPKIKGADRSDSNDPSMFEAVDESQNDHTRFTKAAAEADTALRYSERDDVTYVELNPRKFDDSKKDVDVRIKTDDGSEIYAETKHLTADNLLTIRDNVVNINGKFTANTRASGADATIPRSAERVGEIYIDSKELSRSEVLDTISSTVEAADDVGITSVRVYFRRDGQSPFSDREPVVGKYDTADGEFEWEQRSSSRSISSPDRLGVQMVAEVAPLQTTGTHAVA</sequence>
<keyword evidence="3" id="KW-1185">Reference proteome</keyword>
<dbReference type="PANTHER" id="PTHR35902">
    <property type="entry name" value="S-LAYER DOMAIN-LIKE PROTEIN-RELATED"/>
    <property type="match status" value="1"/>
</dbReference>
<dbReference type="EMBL" id="WKJQ01000001">
    <property type="protein sequence ID" value="MRW96192.1"/>
    <property type="molecule type" value="Genomic_DNA"/>
</dbReference>
<evidence type="ECO:0008006" key="4">
    <source>
        <dbReference type="Google" id="ProtNLM"/>
    </source>
</evidence>
<gene>
    <name evidence="2" type="ORF">GJR99_06330</name>
</gene>
<dbReference type="RefSeq" id="WP_151110369.1">
    <property type="nucleotide sequence ID" value="NZ_WKJQ01000001.1"/>
</dbReference>
<comment type="caution">
    <text evidence="2">The sequence shown here is derived from an EMBL/GenBank/DDBJ whole genome shotgun (WGS) entry which is preliminary data.</text>
</comment>
<proteinExistence type="predicted"/>
<organism evidence="2 3">
    <name type="scientific">Haloferax marinum</name>
    <dbReference type="NCBI Taxonomy" id="2666143"/>
    <lineage>
        <taxon>Archaea</taxon>
        <taxon>Methanobacteriati</taxon>
        <taxon>Methanobacteriota</taxon>
        <taxon>Stenosarchaea group</taxon>
        <taxon>Halobacteria</taxon>
        <taxon>Halobacteriales</taxon>
        <taxon>Haloferacaceae</taxon>
        <taxon>Haloferax</taxon>
    </lineage>
</organism>
<dbReference type="Proteomes" id="UP000443423">
    <property type="component" value="Unassembled WGS sequence"/>
</dbReference>
<name>A0A6A8G6K4_9EURY</name>
<reference evidence="2 3" key="1">
    <citation type="submission" date="2019-11" db="EMBL/GenBank/DDBJ databases">
        <title>Whole genome sequence of Haloferax sp. MBLA0078.</title>
        <authorList>
            <person name="Seo M.-J."/>
            <person name="Cho E.-S."/>
        </authorList>
    </citation>
    <scope>NUCLEOTIDE SEQUENCE [LARGE SCALE GENOMIC DNA]</scope>
    <source>
        <strain evidence="2 3">MBLA0078</strain>
    </source>
</reference>
<evidence type="ECO:0000313" key="3">
    <source>
        <dbReference type="Proteomes" id="UP000443423"/>
    </source>
</evidence>
<accession>A0A6A8G6K4</accession>
<dbReference type="SUPFAM" id="SSF49478">
    <property type="entry name" value="Cna protein B-type domain"/>
    <property type="match status" value="1"/>
</dbReference>